<dbReference type="FunCoup" id="B9SJC8">
    <property type="interactions" value="467"/>
</dbReference>
<dbReference type="SUPFAM" id="SSF81901">
    <property type="entry name" value="HCP-like"/>
    <property type="match status" value="1"/>
</dbReference>
<evidence type="ECO:0000313" key="4">
    <source>
        <dbReference type="EMBL" id="EEF36291.1"/>
    </source>
</evidence>
<dbReference type="PANTHER" id="PTHR47937">
    <property type="entry name" value="PLASTID TRANSCRIPTIONALLY ACTIVE CHROMOSOME 2-LIKE PROTEIN"/>
    <property type="match status" value="1"/>
</dbReference>
<feature type="compositionally biased region" description="Polar residues" evidence="3">
    <location>
        <begin position="613"/>
        <end position="637"/>
    </location>
</feature>
<feature type="repeat" description="PPR" evidence="2">
    <location>
        <begin position="250"/>
        <end position="280"/>
    </location>
</feature>
<dbReference type="STRING" id="3988.B9SJC8"/>
<dbReference type="FunFam" id="1.25.40.10:FF:000922">
    <property type="entry name" value="Pentatricopeptide repeat-containing protein"/>
    <property type="match status" value="1"/>
</dbReference>
<dbReference type="NCBIfam" id="TIGR00756">
    <property type="entry name" value="PPR"/>
    <property type="match status" value="4"/>
</dbReference>
<dbReference type="InterPro" id="IPR002885">
    <property type="entry name" value="PPR_rpt"/>
</dbReference>
<keyword evidence="5" id="KW-1185">Reference proteome</keyword>
<dbReference type="InParanoid" id="B9SJC8"/>
<dbReference type="Gene3D" id="1.25.40.10">
    <property type="entry name" value="Tetratricopeptide repeat domain"/>
    <property type="match status" value="4"/>
</dbReference>
<name>B9SJC8_RICCO</name>
<protein>
    <submittedName>
        <fullName evidence="4">Pentatricopeptide repeat-containing protein, putative</fullName>
    </submittedName>
</protein>
<dbReference type="KEGG" id="rcu:8285051"/>
<evidence type="ECO:0000256" key="3">
    <source>
        <dbReference type="SAM" id="MobiDB-lite"/>
    </source>
</evidence>
<dbReference type="PROSITE" id="PS51375">
    <property type="entry name" value="PPR"/>
    <property type="match status" value="6"/>
</dbReference>
<dbReference type="Pfam" id="PF12854">
    <property type="entry name" value="PPR_1"/>
    <property type="match status" value="1"/>
</dbReference>
<dbReference type="OrthoDB" id="185373at2759"/>
<evidence type="ECO:0000313" key="5">
    <source>
        <dbReference type="Proteomes" id="UP000008311"/>
    </source>
</evidence>
<dbReference type="GO" id="GO:0009793">
    <property type="term" value="P:embryo development ending in seed dormancy"/>
    <property type="evidence" value="ECO:0007669"/>
    <property type="project" value="UniProtKB-ARBA"/>
</dbReference>
<dbReference type="eggNOG" id="KOG4197">
    <property type="taxonomic scope" value="Eukaryota"/>
</dbReference>
<evidence type="ECO:0000256" key="1">
    <source>
        <dbReference type="ARBA" id="ARBA00022737"/>
    </source>
</evidence>
<feature type="compositionally biased region" description="Polar residues" evidence="3">
    <location>
        <begin position="648"/>
        <end position="710"/>
    </location>
</feature>
<organism evidence="4 5">
    <name type="scientific">Ricinus communis</name>
    <name type="common">Castor bean</name>
    <dbReference type="NCBI Taxonomy" id="3988"/>
    <lineage>
        <taxon>Eukaryota</taxon>
        <taxon>Viridiplantae</taxon>
        <taxon>Streptophyta</taxon>
        <taxon>Embryophyta</taxon>
        <taxon>Tracheophyta</taxon>
        <taxon>Spermatophyta</taxon>
        <taxon>Magnoliopsida</taxon>
        <taxon>eudicotyledons</taxon>
        <taxon>Gunneridae</taxon>
        <taxon>Pentapetalae</taxon>
        <taxon>rosids</taxon>
        <taxon>fabids</taxon>
        <taxon>Malpighiales</taxon>
        <taxon>Euphorbiaceae</taxon>
        <taxon>Acalyphoideae</taxon>
        <taxon>Acalypheae</taxon>
        <taxon>Ricinus</taxon>
    </lineage>
</organism>
<feature type="repeat" description="PPR" evidence="2">
    <location>
        <begin position="179"/>
        <end position="214"/>
    </location>
</feature>
<feature type="repeat" description="PPR" evidence="2">
    <location>
        <begin position="504"/>
        <end position="538"/>
    </location>
</feature>
<proteinExistence type="predicted"/>
<feature type="compositionally biased region" description="Polar residues" evidence="3">
    <location>
        <begin position="592"/>
        <end position="606"/>
    </location>
</feature>
<dbReference type="OMA" id="NYPQMAR"/>
<gene>
    <name evidence="4" type="ORF">RCOM_0525150</name>
</gene>
<dbReference type="Pfam" id="PF13041">
    <property type="entry name" value="PPR_2"/>
    <property type="match status" value="1"/>
</dbReference>
<feature type="region of interest" description="Disordered" evidence="3">
    <location>
        <begin position="572"/>
        <end position="710"/>
    </location>
</feature>
<dbReference type="Pfam" id="PF01535">
    <property type="entry name" value="PPR"/>
    <property type="match status" value="3"/>
</dbReference>
<feature type="repeat" description="PPR" evidence="2">
    <location>
        <begin position="434"/>
        <end position="468"/>
    </location>
</feature>
<sequence>MSVYRLFRRSSTSATFSHKPLIRALHQITLSPATQIPKTNPITSSPLLPKSHTYAFSSAEEAAAERRRRKRRLRIEPPLHALQRSPNPPQRDPNAPRLPDSTNALVGPRLNLHNRVQSLIRAFDLDNASLLARNAVYTRTRPTVFTCNAIIAAMYRAKRYNDAITLFKYFFEQHDIVPNVVSYNNLINSHCDEGRVDVGLEIYRHIIANAPFSPSPVTYRHLTKGLIDVGRVEEAVDLLREMLNKGHGADSLVYNNLIRAFLELGNLDKANEFFSELNERCLWYDGTVNATYMDWWFKQGKDKEGMENYKSYLDRKLKIPPPTGNALLEVLLRYGKKEAAQCLYEAMLDNHTPPTNQGVNSETISIMVNDCFKEGKFDDVVNTFRKAGTKPGSKPFQMDVAGYNNIIVKFCENEMLAEAEKFFAELCSKSLSPDVTSYRTLIDSYLKVERIDDALRLLSKMVQENLWVVASYGTRVFCELIKNGKAVECAQILTKMGERDPKPDPSVYDVVVRGLCDAGAFDTSKDILEQMMRYGVGVPPALKEFVVKAFTNAGQSQEIGIVLDENRWRNTSGPLYTQRQPRMPWGHPQMARDQSSSFPGQASSGQPPMARQHPSSFPGQEPSSGQPQMAREQSPSFPGQAPLGQPQMARQQSSSYPGQAPSGQPQMARQQSSSYPGQAPSGQPQMARQQSSASPFHNEVSQLGFCTTRS</sequence>
<feature type="repeat" description="PPR" evidence="2">
    <location>
        <begin position="399"/>
        <end position="433"/>
    </location>
</feature>
<dbReference type="EMBL" id="EQ973983">
    <property type="protein sequence ID" value="EEF36291.1"/>
    <property type="molecule type" value="Genomic_DNA"/>
</dbReference>
<dbReference type="InterPro" id="IPR052308">
    <property type="entry name" value="PPR_domain-containing"/>
</dbReference>
<dbReference type="Proteomes" id="UP000008311">
    <property type="component" value="Unassembled WGS sequence"/>
</dbReference>
<dbReference type="InterPro" id="IPR011990">
    <property type="entry name" value="TPR-like_helical_dom_sf"/>
</dbReference>
<feature type="region of interest" description="Disordered" evidence="3">
    <location>
        <begin position="66"/>
        <end position="104"/>
    </location>
</feature>
<feature type="repeat" description="PPR" evidence="2">
    <location>
        <begin position="215"/>
        <end position="249"/>
    </location>
</feature>
<reference evidence="5" key="1">
    <citation type="journal article" date="2010" name="Nat. Biotechnol.">
        <title>Draft genome sequence of the oilseed species Ricinus communis.</title>
        <authorList>
            <person name="Chan A.P."/>
            <person name="Crabtree J."/>
            <person name="Zhao Q."/>
            <person name="Lorenzi H."/>
            <person name="Orvis J."/>
            <person name="Puiu D."/>
            <person name="Melake-Berhan A."/>
            <person name="Jones K.M."/>
            <person name="Redman J."/>
            <person name="Chen G."/>
            <person name="Cahoon E.B."/>
            <person name="Gedil M."/>
            <person name="Stanke M."/>
            <person name="Haas B.J."/>
            <person name="Wortman J.R."/>
            <person name="Fraser-Liggett C.M."/>
            <person name="Ravel J."/>
            <person name="Rabinowicz P.D."/>
        </authorList>
    </citation>
    <scope>NUCLEOTIDE SEQUENCE [LARGE SCALE GENOMIC DNA]</scope>
    <source>
        <strain evidence="5">cv. Hale</strain>
    </source>
</reference>
<accession>B9SJC8</accession>
<dbReference type="PANTHER" id="PTHR47937:SF2">
    <property type="entry name" value="PENTATRICOPEPTIDE (PPR) REPEAT-CONTAINING PROTEIN, PF01535'-RELATED"/>
    <property type="match status" value="1"/>
</dbReference>
<evidence type="ECO:0000256" key="2">
    <source>
        <dbReference type="PROSITE-ProRule" id="PRU00708"/>
    </source>
</evidence>
<keyword evidence="1" id="KW-0677">Repeat</keyword>
<dbReference type="AlphaFoldDB" id="B9SJC8"/>